<dbReference type="SMART" id="SM01139">
    <property type="entry name" value="Drf_FH3"/>
    <property type="match status" value="1"/>
</dbReference>
<dbReference type="PANTHER" id="PTHR45857">
    <property type="entry name" value="FORMIN-LIKE PROTEIN"/>
    <property type="match status" value="1"/>
</dbReference>
<keyword evidence="6" id="KW-1185">Reference proteome</keyword>
<evidence type="ECO:0000256" key="1">
    <source>
        <dbReference type="ARBA" id="ARBA00023449"/>
    </source>
</evidence>
<dbReference type="SMART" id="SM01140">
    <property type="entry name" value="Drf_GBD"/>
    <property type="match status" value="1"/>
</dbReference>
<dbReference type="Pfam" id="PF06371">
    <property type="entry name" value="Drf_GBD"/>
    <property type="match status" value="1"/>
</dbReference>
<dbReference type="Proteomes" id="UP000001645">
    <property type="component" value="Chromosome 7"/>
</dbReference>
<dbReference type="AlphaFoldDB" id="A0A803YSC2"/>
<dbReference type="InterPro" id="IPR015425">
    <property type="entry name" value="FH2_Formin"/>
</dbReference>
<dbReference type="Pfam" id="PF02181">
    <property type="entry name" value="FH2"/>
    <property type="match status" value="1"/>
</dbReference>
<dbReference type="PROSITE" id="PS51444">
    <property type="entry name" value="FH2"/>
    <property type="match status" value="1"/>
</dbReference>
<dbReference type="FunFam" id="1.25.10.10:FF:000036">
    <property type="entry name" value="Formin-like protein 3 isoform 1"/>
    <property type="match status" value="1"/>
</dbReference>
<reference evidence="5" key="3">
    <citation type="submission" date="2025-09" db="UniProtKB">
        <authorList>
            <consortium name="Ensembl"/>
        </authorList>
    </citation>
    <scope>IDENTIFICATION</scope>
</reference>
<dbReference type="Bgee" id="ENSMGAG00000012826">
    <property type="expression patterns" value="Expressed in ovary and 17 other cell types or tissues"/>
</dbReference>
<dbReference type="SMART" id="SM00498">
    <property type="entry name" value="FH2"/>
    <property type="match status" value="1"/>
</dbReference>
<dbReference type="InterPro" id="IPR016024">
    <property type="entry name" value="ARM-type_fold"/>
</dbReference>
<evidence type="ECO:0000313" key="6">
    <source>
        <dbReference type="Proteomes" id="UP000001645"/>
    </source>
</evidence>
<dbReference type="InterPro" id="IPR010473">
    <property type="entry name" value="GTPase-bd"/>
</dbReference>
<dbReference type="GO" id="GO:0008360">
    <property type="term" value="P:regulation of cell shape"/>
    <property type="evidence" value="ECO:0007669"/>
    <property type="project" value="TreeGrafter"/>
</dbReference>
<feature type="domain" description="GBD/FH3" evidence="3">
    <location>
        <begin position="1"/>
        <end position="283"/>
    </location>
</feature>
<dbReference type="GO" id="GO:0030866">
    <property type="term" value="P:cortical actin cytoskeleton organization"/>
    <property type="evidence" value="ECO:0007669"/>
    <property type="project" value="TreeGrafter"/>
</dbReference>
<dbReference type="Gene3D" id="1.25.10.10">
    <property type="entry name" value="Leucine-rich Repeat Variant"/>
    <property type="match status" value="1"/>
</dbReference>
<evidence type="ECO:0000259" key="4">
    <source>
        <dbReference type="PROSITE" id="PS51444"/>
    </source>
</evidence>
<keyword evidence="2" id="KW-0175">Coiled coil</keyword>
<reference evidence="5" key="2">
    <citation type="submission" date="2025-08" db="UniProtKB">
        <authorList>
            <consortium name="Ensembl"/>
        </authorList>
    </citation>
    <scope>IDENTIFICATION</scope>
</reference>
<evidence type="ECO:0000256" key="2">
    <source>
        <dbReference type="SAM" id="Coils"/>
    </source>
</evidence>
<dbReference type="GeneTree" id="ENSGT00940000155515"/>
<dbReference type="GO" id="GO:0016477">
    <property type="term" value="P:cell migration"/>
    <property type="evidence" value="ECO:0007669"/>
    <property type="project" value="TreeGrafter"/>
</dbReference>
<dbReference type="GO" id="GO:0005829">
    <property type="term" value="C:cytosol"/>
    <property type="evidence" value="ECO:0007669"/>
    <property type="project" value="TreeGrafter"/>
</dbReference>
<dbReference type="OrthoDB" id="1104827at2759"/>
<sequence length="695" mass="79886">MYFIWQPVSLSPISCAVSVCRYNTLPSRRTLKNSRLVSKKDDVHVCIMCLRAIMNYQYGFNMVMSHPHAVNEIALSLNNKNPRTKALVLELLAAVCLVRGGHEIILSAFDNFKEVCGEKQRFEKLMEHFRNEDNNIDFMVACMQFINIVVHSVEDMNFRVHLQYEFTKLGLDEYLDKLKHTESDKLQVQIQAYLDNVFDVGALLEDAETKNAALERVEELEENISHLSEKLQDTENEAMAKIVELEKQLMQRNKELDVIRVSVMGKLWLDATFQGRDLVCILCLGGSEIFKTKAQGPAIDLTSSKQKITQKGSNKVTLLDANRAKNLAITLRKAGKTADEICKAIHVFDLKTLPVDFVECLMRFLPTENEVKVLRLYERERKPIENLSDEDRFMMQFSKIERLMQKMTIMAFIGNFAESIQMLTPQLHAIIAASVSIKSSQKLKKILEIILALGNYMNSSKRGAVYGFKLQSLDLLLETKSTDRKQTLLHYISNVVKEKYQHVSLFYNELHYVEKAAAVSLENVLLDVKELQRGLDLTKREYTMHDHNTMLKEFIQNNEGKLKKLQDDAKIAQDAFDDAVKYFGENPKTTPPSVFFPVFVRFVKAYKVTKILTNPYKSSLLCFQSPSHKTKRQQQELIAELRRRQVKDNRHVYEGKDGAIEDIITGKALLFHNLRGSFTKVKNVYLPNSYCTCIM</sequence>
<evidence type="ECO:0000313" key="5">
    <source>
        <dbReference type="Ensembl" id="ENSMGAP00000034670.1"/>
    </source>
</evidence>
<feature type="coiled-coil region" evidence="2">
    <location>
        <begin position="203"/>
        <end position="255"/>
    </location>
</feature>
<accession>A0A803YSC2</accession>
<gene>
    <name evidence="5" type="primary">FMNL2</name>
</gene>
<dbReference type="InterPro" id="IPR010472">
    <property type="entry name" value="FH3_dom"/>
</dbReference>
<feature type="coiled-coil region" evidence="2">
    <location>
        <begin position="521"/>
        <end position="575"/>
    </location>
</feature>
<proteinExistence type="inferred from homology"/>
<comment type="similarity">
    <text evidence="1">Belongs to the formin homology family.</text>
</comment>
<dbReference type="SUPFAM" id="SSF101447">
    <property type="entry name" value="Formin homology 2 domain (FH2 domain)"/>
    <property type="match status" value="1"/>
</dbReference>
<protein>
    <submittedName>
        <fullName evidence="5">Formin like 2</fullName>
    </submittedName>
</protein>
<dbReference type="SUPFAM" id="SSF48371">
    <property type="entry name" value="ARM repeat"/>
    <property type="match status" value="1"/>
</dbReference>
<name>A0A803YSC2_MELGA</name>
<dbReference type="InterPro" id="IPR042201">
    <property type="entry name" value="FH2_Formin_sf"/>
</dbReference>
<dbReference type="InterPro" id="IPR014768">
    <property type="entry name" value="GBD/FH3_dom"/>
</dbReference>
<dbReference type="InterPro" id="IPR043592">
    <property type="entry name" value="FMNL_animal"/>
</dbReference>
<dbReference type="GO" id="GO:0051015">
    <property type="term" value="F:actin filament binding"/>
    <property type="evidence" value="ECO:0007669"/>
    <property type="project" value="TreeGrafter"/>
</dbReference>
<dbReference type="InterPro" id="IPR011989">
    <property type="entry name" value="ARM-like"/>
</dbReference>
<dbReference type="Gene3D" id="1.20.58.2220">
    <property type="entry name" value="Formin, FH2 domain"/>
    <property type="match status" value="1"/>
</dbReference>
<dbReference type="PROSITE" id="PS51232">
    <property type="entry name" value="GBD_FH3"/>
    <property type="match status" value="1"/>
</dbReference>
<dbReference type="PANTHER" id="PTHR45857:SF5">
    <property type="entry name" value="FORMIN-LIKE PROTEIN 2"/>
    <property type="match status" value="1"/>
</dbReference>
<dbReference type="GO" id="GO:0031267">
    <property type="term" value="F:small GTPase binding"/>
    <property type="evidence" value="ECO:0007669"/>
    <property type="project" value="InterPro"/>
</dbReference>
<dbReference type="Pfam" id="PF06367">
    <property type="entry name" value="Drf_FH3"/>
    <property type="match status" value="1"/>
</dbReference>
<dbReference type="FunFam" id="1.20.58.2220:FF:000001">
    <property type="entry name" value="Formin-like 1, isoform CRA_c"/>
    <property type="match status" value="1"/>
</dbReference>
<reference evidence="5 6" key="1">
    <citation type="journal article" date="2010" name="PLoS Biol.">
        <title>Multi-platform next-generation sequencing of the domestic turkey (Meleagris gallopavo): genome assembly and analysis.</title>
        <authorList>
            <person name="Dalloul R.A."/>
            <person name="Long J.A."/>
            <person name="Zimin A.V."/>
            <person name="Aslam L."/>
            <person name="Beal K."/>
            <person name="Blomberg L.A."/>
            <person name="Bouffard P."/>
            <person name="Burt D.W."/>
            <person name="Crasta O."/>
            <person name="Crooijmans R.P."/>
            <person name="Cooper K."/>
            <person name="Coulombe R.A."/>
            <person name="De S."/>
            <person name="Delany M.E."/>
            <person name="Dodgson J.B."/>
            <person name="Dong J.J."/>
            <person name="Evans C."/>
            <person name="Frederickson K.M."/>
            <person name="Flicek P."/>
            <person name="Florea L."/>
            <person name="Folkerts O."/>
            <person name="Groenen M.A."/>
            <person name="Harkins T.T."/>
            <person name="Herrero J."/>
            <person name="Hoffmann S."/>
            <person name="Megens H.J."/>
            <person name="Jiang A."/>
            <person name="de Jong P."/>
            <person name="Kaiser P."/>
            <person name="Kim H."/>
            <person name="Kim K.W."/>
            <person name="Kim S."/>
            <person name="Langenberger D."/>
            <person name="Lee M.K."/>
            <person name="Lee T."/>
            <person name="Mane S."/>
            <person name="Marcais G."/>
            <person name="Marz M."/>
            <person name="McElroy A.P."/>
            <person name="Modise T."/>
            <person name="Nefedov M."/>
            <person name="Notredame C."/>
            <person name="Paton I.R."/>
            <person name="Payne W.S."/>
            <person name="Pertea G."/>
            <person name="Prickett D."/>
            <person name="Puiu D."/>
            <person name="Qioa D."/>
            <person name="Raineri E."/>
            <person name="Ruffier M."/>
            <person name="Salzberg S.L."/>
            <person name="Schatz M.C."/>
            <person name="Scheuring C."/>
            <person name="Schmidt C.J."/>
            <person name="Schroeder S."/>
            <person name="Searle S.M."/>
            <person name="Smith E.J."/>
            <person name="Smith J."/>
            <person name="Sonstegard T.S."/>
            <person name="Stadler P.F."/>
            <person name="Tafer H."/>
            <person name="Tu Z.J."/>
            <person name="Van Tassell C.P."/>
            <person name="Vilella A.J."/>
            <person name="Williams K.P."/>
            <person name="Yorke J.A."/>
            <person name="Zhang L."/>
            <person name="Zhang H.B."/>
            <person name="Zhang X."/>
            <person name="Zhang Y."/>
            <person name="Reed K.M."/>
        </authorList>
    </citation>
    <scope>NUCLEOTIDE SEQUENCE [LARGE SCALE GENOMIC DNA]</scope>
</reference>
<dbReference type="Ensembl" id="ENSMGAT00000032519.1">
    <property type="protein sequence ID" value="ENSMGAP00000034670.1"/>
    <property type="gene ID" value="ENSMGAG00000012826.3"/>
</dbReference>
<feature type="domain" description="FH2" evidence="4">
    <location>
        <begin position="240"/>
        <end position="632"/>
    </location>
</feature>
<evidence type="ECO:0000259" key="3">
    <source>
        <dbReference type="PROSITE" id="PS51232"/>
    </source>
</evidence>
<organism evidence="5 6">
    <name type="scientific">Meleagris gallopavo</name>
    <name type="common">Wild turkey</name>
    <dbReference type="NCBI Taxonomy" id="9103"/>
    <lineage>
        <taxon>Eukaryota</taxon>
        <taxon>Metazoa</taxon>
        <taxon>Chordata</taxon>
        <taxon>Craniata</taxon>
        <taxon>Vertebrata</taxon>
        <taxon>Euteleostomi</taxon>
        <taxon>Archelosauria</taxon>
        <taxon>Archosauria</taxon>
        <taxon>Dinosauria</taxon>
        <taxon>Saurischia</taxon>
        <taxon>Theropoda</taxon>
        <taxon>Coelurosauria</taxon>
        <taxon>Aves</taxon>
        <taxon>Neognathae</taxon>
        <taxon>Galloanserae</taxon>
        <taxon>Galliformes</taxon>
        <taxon>Phasianidae</taxon>
        <taxon>Meleagridinae</taxon>
        <taxon>Meleagris</taxon>
    </lineage>
</organism>